<name>A0A5B6ZQN9_DAVIN</name>
<feature type="compositionally biased region" description="Basic residues" evidence="1">
    <location>
        <begin position="478"/>
        <end position="487"/>
    </location>
</feature>
<proteinExistence type="predicted"/>
<accession>A0A5B6ZQN9</accession>
<sequence>MGPDLELKGRLEIVMEASACKENRSVVKELEDKHKGCASNFEDDTFDMQVTMDKQTECVDRSEDVEINISECTNSGDVGLVEDECQDATENSSSFGDTVSEVEYGVSNDAEVNSELRGDAITAAASDGYSEAFRMRRKLTSHWRTFIRPLMWRCRWVELQIKEVQSQAIKYDKELAEYNQRKLFELENATLEGFGAKSLPYSSQSRSKNIMKRKKRKRVDTVNIASYMSHHNLFSYYVNKRSAADGSSMDDDWGNLVISTDKTINGNDEFGVNDELLLLEFKDGDNSLEEILWKIGIVQSQVSKMKTRLHKVMSENAERFSSTDKLSLLVPCNNALTSSARNPGSPCNNRAGIPVGSSYIASQLKSEYNMGDLVMPESAVSSHAEVAHLPDVIESTNQHQVGGSCKNTGDVILIYNQRAKEELSNLEEVKIQTIENPQEPKEERESTSPAIPVLESDLPTDDQPIPKIRSLSKFTAPKNKRKRGRRKAGLDRWSQRSSG</sequence>
<protein>
    <submittedName>
        <fullName evidence="2">Uncharacterized protein</fullName>
    </submittedName>
</protein>
<feature type="region of interest" description="Disordered" evidence="1">
    <location>
        <begin position="432"/>
        <end position="499"/>
    </location>
</feature>
<organism evidence="2">
    <name type="scientific">Davidia involucrata</name>
    <name type="common">Dove tree</name>
    <dbReference type="NCBI Taxonomy" id="16924"/>
    <lineage>
        <taxon>Eukaryota</taxon>
        <taxon>Viridiplantae</taxon>
        <taxon>Streptophyta</taxon>
        <taxon>Embryophyta</taxon>
        <taxon>Tracheophyta</taxon>
        <taxon>Spermatophyta</taxon>
        <taxon>Magnoliopsida</taxon>
        <taxon>eudicotyledons</taxon>
        <taxon>Gunneridae</taxon>
        <taxon>Pentapetalae</taxon>
        <taxon>asterids</taxon>
        <taxon>Cornales</taxon>
        <taxon>Nyssaceae</taxon>
        <taxon>Davidia</taxon>
    </lineage>
</organism>
<feature type="compositionally biased region" description="Basic and acidic residues" evidence="1">
    <location>
        <begin position="488"/>
        <end position="499"/>
    </location>
</feature>
<dbReference type="InterPro" id="IPR038745">
    <property type="entry name" value="AT4G37440-like"/>
</dbReference>
<dbReference type="CDD" id="cd11650">
    <property type="entry name" value="AT4G37440_like"/>
    <property type="match status" value="1"/>
</dbReference>
<reference evidence="2" key="1">
    <citation type="submission" date="2019-08" db="EMBL/GenBank/DDBJ databases">
        <title>Reference gene set and small RNA set construction with multiple tissues from Davidia involucrata Baill.</title>
        <authorList>
            <person name="Yang H."/>
            <person name="Zhou C."/>
            <person name="Li G."/>
            <person name="Wang J."/>
            <person name="Gao P."/>
            <person name="Wang M."/>
            <person name="Wang R."/>
            <person name="Zhao Y."/>
        </authorList>
    </citation>
    <scope>NUCLEOTIDE SEQUENCE</scope>
    <source>
        <tissue evidence="2">Mixed with DoveR01_LX</tissue>
    </source>
</reference>
<evidence type="ECO:0000313" key="2">
    <source>
        <dbReference type="EMBL" id="MPA46284.1"/>
    </source>
</evidence>
<gene>
    <name evidence="2" type="ORF">Din_015725</name>
</gene>
<dbReference type="EMBL" id="GHES01015725">
    <property type="protein sequence ID" value="MPA46284.1"/>
    <property type="molecule type" value="Transcribed_RNA"/>
</dbReference>
<dbReference type="PANTHER" id="PTHR34057">
    <property type="entry name" value="ELONGATION FACTOR"/>
    <property type="match status" value="1"/>
</dbReference>
<dbReference type="AlphaFoldDB" id="A0A5B6ZQN9"/>
<dbReference type="PANTHER" id="PTHR34057:SF10">
    <property type="entry name" value="TRANSPOSASE, PTTA_EN_SPM, PLANT"/>
    <property type="match status" value="1"/>
</dbReference>
<evidence type="ECO:0000256" key="1">
    <source>
        <dbReference type="SAM" id="MobiDB-lite"/>
    </source>
</evidence>